<comment type="similarity">
    <text evidence="2">Belongs to the ABC transporter superfamily. ABCA family.</text>
</comment>
<dbReference type="GO" id="GO:0140359">
    <property type="term" value="F:ABC-type transporter activity"/>
    <property type="evidence" value="ECO:0007669"/>
    <property type="project" value="InterPro"/>
</dbReference>
<dbReference type="Pfam" id="PF12698">
    <property type="entry name" value="ABC2_membrane_3"/>
    <property type="match status" value="1"/>
</dbReference>
<feature type="transmembrane region" description="Helical" evidence="10">
    <location>
        <begin position="182"/>
        <end position="207"/>
    </location>
</feature>
<evidence type="ECO:0000256" key="8">
    <source>
        <dbReference type="ARBA" id="ARBA00022989"/>
    </source>
</evidence>
<dbReference type="InterPro" id="IPR003593">
    <property type="entry name" value="AAA+_ATPase"/>
</dbReference>
<keyword evidence="5" id="KW-0677">Repeat</keyword>
<reference evidence="12" key="1">
    <citation type="submission" date="2023-04" db="EMBL/GenBank/DDBJ databases">
        <title>Black Yeasts Isolated from many extreme environments.</title>
        <authorList>
            <person name="Coleine C."/>
            <person name="Stajich J.E."/>
            <person name="Selbmann L."/>
        </authorList>
    </citation>
    <scope>NUCLEOTIDE SEQUENCE</scope>
    <source>
        <strain evidence="12">CCFEE 5312</strain>
    </source>
</reference>
<feature type="transmembrane region" description="Helical" evidence="10">
    <location>
        <begin position="273"/>
        <end position="295"/>
    </location>
</feature>
<evidence type="ECO:0000256" key="6">
    <source>
        <dbReference type="ARBA" id="ARBA00022741"/>
    </source>
</evidence>
<dbReference type="GO" id="GO:0005524">
    <property type="term" value="F:ATP binding"/>
    <property type="evidence" value="ECO:0007669"/>
    <property type="project" value="UniProtKB-KW"/>
</dbReference>
<sequence>MAFIRQTWTLCEKTLTIFGVGSPTPLRSLSEAVSLSAGGRNILAFVDHGFKGGAISNVIDQVSRQAQGMDIRVLGTEDELLTTCPSTVRGVSPCFAAVSFESSPDEGPSPVWNFTIRADGTFGSRIYVNSRNNDAEIYALPLQHAVDSAIASLNGSSLPDNILQYPYTDETPEQRTRNINRLYMGTLISILGVAYFIGIVGVCYQLTGEMAKEREMGMSQLIEAMMPNRKRWTPQAARLLAIHISFDILYLPSWIISAAIVSRLNYPLSSIGIVIGYFIVSGLALSSWSIAFASLFRKAQLSGITVVIASIVLAIIIQVIPPPSTGATTIVSLLFPPMNFVLFIIYMAYWQQQNLAADLSQGPPTAPWSTPGYLFFVFSIIQIVAFPIIGALVERALYGTASRARQLRYSDDGAAETVKIMGLSKEYRPSWFQRTIASRFTKSPKQTVNAVNDLSVSVLRGQIMVLLGANGSGKSTTLDMLSGLQAPSSGEIEMDATGGIGLCPQKNVLWDELTVYEHVRIFNRLKSSSHLDTEVVMKALVESVDLSQKLNAPSRTLSGGQKRKCQLAMMLTGGSKLCMLDEVSSGLDPLSRRKIWDILLAERGNRSILLTTHFLDEADLLSDDIAILSKGNLVASGSAVALKHEKGGGYRCRIYHEDHKPLSDTLERIPKEVYHDQTVYQLDNSAAAATFIADIERAGIRDYQVAGPTIEDVFLNLAAEVKEELEKDRAPSPASGEAVSSEKGLQLVKGKELSFIGQTWVLLRKRTIILKRNTWPYLAALLLPIAAAGLVTLFLKGFQQLSCSPSAQVSTARREGLDLFLAADAEIPGGPPNAVPTDIFSLIYPLLQAPFRSVTRLEGLNEYIAANFSSATPGGFFAGSSPTFAWKGNYQISYAIATQNLLDISLLQIPITSAFQPFDYPFLPTAGKSLQFTLYFGLAMSAYPGFFSLYTNVERLRNVRALHYSNGVRAGPLWVAYTLFDFLIVLLVSAAAIIAFTATTDVLYAPAYLFVVFMLYGLSATTMSYVVSLFTTSQLATFAFAAGGQCCMFLIYFVVYMVLLTYAPTADIDRDVNIANYTIALFFPAGNLLRALLLAFNQFSLLCRGTDQIASYPGAFDVYGGPILYLILQSVVFLTILIWYDSGYQPAFLARKKHRLQDVELTDEVDPEVFAEAKRVDSAHDELRVLHATKAFGPNIAVQDVTFGVPKGEVFALLGPNGAGKSTTIGLIRGDSRPSDKSSEILIEDTSILRHRAAARSHLGVCPQFDAMDSMTAMEHLRFYARVRGVPDVEHNVEQVVHAVGLSQFKHRMAGKLSGGNKRKLSLGIALIGNPSVLILDEPSSGMDAASKRVMWRTLKSVSPGRSLVLTTHSMEEADALADRAGIMARRMLALGTADQLRKKHGDAYHVHLVHKNAPYTSDIEMEEIKSFIRKNFEGASTEERSFHGQLRFSVPNDRTAGREDVATKHNGIFQTKTTDVTSVQPANRGISALFAQLEANKQALGFEYYSVSQATLDQVFLSIINANNVLEEAYGNERKDEGFGKKLKVAMGASSWRALLCGF</sequence>
<feature type="transmembrane region" description="Helical" evidence="10">
    <location>
        <begin position="932"/>
        <end position="953"/>
    </location>
</feature>
<feature type="transmembrane region" description="Helical" evidence="10">
    <location>
        <begin position="370"/>
        <end position="393"/>
    </location>
</feature>
<evidence type="ECO:0000313" key="13">
    <source>
        <dbReference type="Proteomes" id="UP001271007"/>
    </source>
</evidence>
<evidence type="ECO:0000256" key="10">
    <source>
        <dbReference type="SAM" id="Phobius"/>
    </source>
</evidence>
<feature type="transmembrane region" description="Helical" evidence="10">
    <location>
        <begin position="301"/>
        <end position="320"/>
    </location>
</feature>
<keyword evidence="4 10" id="KW-0812">Transmembrane</keyword>
<evidence type="ECO:0000256" key="2">
    <source>
        <dbReference type="ARBA" id="ARBA00008869"/>
    </source>
</evidence>
<protein>
    <recommendedName>
        <fullName evidence="11">ABC transporter domain-containing protein</fullName>
    </recommendedName>
</protein>
<feature type="transmembrane region" description="Helical" evidence="10">
    <location>
        <begin position="1002"/>
        <end position="1026"/>
    </location>
</feature>
<keyword evidence="13" id="KW-1185">Reference proteome</keyword>
<dbReference type="PROSITE" id="PS50893">
    <property type="entry name" value="ABC_TRANSPORTER_2"/>
    <property type="match status" value="2"/>
</dbReference>
<evidence type="ECO:0000256" key="5">
    <source>
        <dbReference type="ARBA" id="ARBA00022737"/>
    </source>
</evidence>
<proteinExistence type="inferred from homology"/>
<accession>A0AAJ0DFY8</accession>
<comment type="subcellular location">
    <subcellularLocation>
        <location evidence="1">Membrane</location>
        <topology evidence="1">Multi-pass membrane protein</topology>
    </subcellularLocation>
</comment>
<dbReference type="Proteomes" id="UP001271007">
    <property type="component" value="Unassembled WGS sequence"/>
</dbReference>
<dbReference type="GO" id="GO:0016020">
    <property type="term" value="C:membrane"/>
    <property type="evidence" value="ECO:0007669"/>
    <property type="project" value="UniProtKB-SubCell"/>
</dbReference>
<feature type="transmembrane region" description="Helical" evidence="10">
    <location>
        <begin position="240"/>
        <end position="261"/>
    </location>
</feature>
<feature type="transmembrane region" description="Helical" evidence="10">
    <location>
        <begin position="1038"/>
        <end position="1062"/>
    </location>
</feature>
<dbReference type="InterPro" id="IPR026082">
    <property type="entry name" value="ABCA"/>
</dbReference>
<evidence type="ECO:0000259" key="11">
    <source>
        <dbReference type="PROSITE" id="PS50893"/>
    </source>
</evidence>
<dbReference type="InterPro" id="IPR017871">
    <property type="entry name" value="ABC_transporter-like_CS"/>
</dbReference>
<evidence type="ECO:0000256" key="7">
    <source>
        <dbReference type="ARBA" id="ARBA00022840"/>
    </source>
</evidence>
<comment type="caution">
    <text evidence="12">The sequence shown here is derived from an EMBL/GenBank/DDBJ whole genome shotgun (WGS) entry which is preliminary data.</text>
</comment>
<evidence type="ECO:0000313" key="12">
    <source>
        <dbReference type="EMBL" id="KAK3049486.1"/>
    </source>
</evidence>
<keyword evidence="3" id="KW-0813">Transport</keyword>
<feature type="transmembrane region" description="Helical" evidence="10">
    <location>
        <begin position="974"/>
        <end position="996"/>
    </location>
</feature>
<feature type="domain" description="ABC transporter" evidence="11">
    <location>
        <begin position="1183"/>
        <end position="1410"/>
    </location>
</feature>
<dbReference type="PANTHER" id="PTHR19229">
    <property type="entry name" value="ATP-BINDING CASSETTE TRANSPORTER SUBFAMILY A ABCA"/>
    <property type="match status" value="1"/>
</dbReference>
<evidence type="ECO:0000256" key="1">
    <source>
        <dbReference type="ARBA" id="ARBA00004141"/>
    </source>
</evidence>
<feature type="transmembrane region" description="Helical" evidence="10">
    <location>
        <begin position="327"/>
        <end position="350"/>
    </location>
</feature>
<dbReference type="SUPFAM" id="SSF52540">
    <property type="entry name" value="P-loop containing nucleoside triphosphate hydrolases"/>
    <property type="match status" value="2"/>
</dbReference>
<dbReference type="Gene3D" id="3.40.50.300">
    <property type="entry name" value="P-loop containing nucleotide triphosphate hydrolases"/>
    <property type="match status" value="2"/>
</dbReference>
<gene>
    <name evidence="12" type="ORF">LTR09_009153</name>
</gene>
<evidence type="ECO:0000256" key="9">
    <source>
        <dbReference type="ARBA" id="ARBA00023136"/>
    </source>
</evidence>
<feature type="transmembrane region" description="Helical" evidence="10">
    <location>
        <begin position="1074"/>
        <end position="1096"/>
    </location>
</feature>
<feature type="transmembrane region" description="Helical" evidence="10">
    <location>
        <begin position="774"/>
        <end position="795"/>
    </location>
</feature>
<keyword evidence="9 10" id="KW-0472">Membrane</keyword>
<dbReference type="InterPro" id="IPR013525">
    <property type="entry name" value="ABC2_TM"/>
</dbReference>
<dbReference type="PROSITE" id="PS00211">
    <property type="entry name" value="ABC_TRANSPORTER_1"/>
    <property type="match status" value="1"/>
</dbReference>
<dbReference type="FunFam" id="3.40.50.300:FF:001345">
    <property type="entry name" value="Related to ABC transporter"/>
    <property type="match status" value="1"/>
</dbReference>
<dbReference type="CDD" id="cd03263">
    <property type="entry name" value="ABC_subfamily_A"/>
    <property type="match status" value="2"/>
</dbReference>
<organism evidence="12 13">
    <name type="scientific">Extremus antarcticus</name>
    <dbReference type="NCBI Taxonomy" id="702011"/>
    <lineage>
        <taxon>Eukaryota</taxon>
        <taxon>Fungi</taxon>
        <taxon>Dikarya</taxon>
        <taxon>Ascomycota</taxon>
        <taxon>Pezizomycotina</taxon>
        <taxon>Dothideomycetes</taxon>
        <taxon>Dothideomycetidae</taxon>
        <taxon>Mycosphaerellales</taxon>
        <taxon>Extremaceae</taxon>
        <taxon>Extremus</taxon>
    </lineage>
</organism>
<keyword evidence="7" id="KW-0067">ATP-binding</keyword>
<dbReference type="GO" id="GO:0005319">
    <property type="term" value="F:lipid transporter activity"/>
    <property type="evidence" value="ECO:0007669"/>
    <property type="project" value="TreeGrafter"/>
</dbReference>
<dbReference type="PANTHER" id="PTHR19229:SF36">
    <property type="entry name" value="ATP-BINDING CASSETTE SUB-FAMILY A MEMBER 2"/>
    <property type="match status" value="1"/>
</dbReference>
<keyword evidence="6" id="KW-0547">Nucleotide-binding</keyword>
<name>A0AAJ0DFY8_9PEZI</name>
<feature type="domain" description="ABC transporter" evidence="11">
    <location>
        <begin position="418"/>
        <end position="655"/>
    </location>
</feature>
<dbReference type="EMBL" id="JAWDJX010000039">
    <property type="protein sequence ID" value="KAK3049486.1"/>
    <property type="molecule type" value="Genomic_DNA"/>
</dbReference>
<dbReference type="SMART" id="SM00382">
    <property type="entry name" value="AAA"/>
    <property type="match status" value="2"/>
</dbReference>
<evidence type="ECO:0000256" key="4">
    <source>
        <dbReference type="ARBA" id="ARBA00022692"/>
    </source>
</evidence>
<feature type="transmembrane region" description="Helical" evidence="10">
    <location>
        <begin position="1116"/>
        <end position="1140"/>
    </location>
</feature>
<evidence type="ECO:0000256" key="3">
    <source>
        <dbReference type="ARBA" id="ARBA00022448"/>
    </source>
</evidence>
<keyword evidence="8 10" id="KW-1133">Transmembrane helix</keyword>
<dbReference type="GO" id="GO:0016887">
    <property type="term" value="F:ATP hydrolysis activity"/>
    <property type="evidence" value="ECO:0007669"/>
    <property type="project" value="InterPro"/>
</dbReference>
<dbReference type="Pfam" id="PF00005">
    <property type="entry name" value="ABC_tran"/>
    <property type="match status" value="2"/>
</dbReference>
<dbReference type="InterPro" id="IPR003439">
    <property type="entry name" value="ABC_transporter-like_ATP-bd"/>
</dbReference>
<dbReference type="InterPro" id="IPR027417">
    <property type="entry name" value="P-loop_NTPase"/>
</dbReference>